<evidence type="ECO:0000256" key="1">
    <source>
        <dbReference type="SAM" id="MobiDB-lite"/>
    </source>
</evidence>
<evidence type="ECO:0000259" key="2">
    <source>
        <dbReference type="Pfam" id="PF01832"/>
    </source>
</evidence>
<dbReference type="InterPro" id="IPR002901">
    <property type="entry name" value="MGlyc_endo_b_GlcNAc-like_dom"/>
</dbReference>
<feature type="region of interest" description="Disordered" evidence="1">
    <location>
        <begin position="40"/>
        <end position="91"/>
    </location>
</feature>
<dbReference type="Pfam" id="PF01832">
    <property type="entry name" value="Glucosaminidase"/>
    <property type="match status" value="1"/>
</dbReference>
<dbReference type="GO" id="GO:0004040">
    <property type="term" value="F:amidase activity"/>
    <property type="evidence" value="ECO:0007669"/>
    <property type="project" value="InterPro"/>
</dbReference>
<protein>
    <submittedName>
        <fullName evidence="3">Mannosyl-glycoprotein endo-beta-N-acetylglucosaminidase</fullName>
    </submittedName>
</protein>
<sequence length="273" mass="29976">MGMKFKDFNKNKIKIWLELGMALLLVLVIGIAGNRGAFEKKNEKSGVEQSAREEALEKAEAENAAAKQEDSGKAETEKAAQDKEATEQTEEVIAQGQYPIMGKSSVTVEQMVKYFESSGEKYPAEILEKGGADSIETFCQLYYDEAIAEGVRPEVAFVQTMKETGWLQYGGDASIEQFNFAGLGTTGGGVPGNSYSDVRTGIRAQIQHLKAYATADALKQECVDDRYEYVTKGSAPYVEWLGQQENPEGHGWATADQYGYSIVDMISKLKALK</sequence>
<dbReference type="AlphaFoldDB" id="A0A315ZW57"/>
<gene>
    <name evidence="3" type="ORF">SAMN05216529_106175</name>
</gene>
<organism evidence="3 4">
    <name type="scientific">Faecalicatena contorta</name>
    <dbReference type="NCBI Taxonomy" id="39482"/>
    <lineage>
        <taxon>Bacteria</taxon>
        <taxon>Bacillati</taxon>
        <taxon>Bacillota</taxon>
        <taxon>Clostridia</taxon>
        <taxon>Lachnospirales</taxon>
        <taxon>Lachnospiraceae</taxon>
        <taxon>Faecalicatena</taxon>
    </lineage>
</organism>
<evidence type="ECO:0000313" key="4">
    <source>
        <dbReference type="Proteomes" id="UP000254051"/>
    </source>
</evidence>
<name>A0A315ZW57_9FIRM</name>
<proteinExistence type="predicted"/>
<feature type="compositionally biased region" description="Basic and acidic residues" evidence="1">
    <location>
        <begin position="40"/>
        <end position="86"/>
    </location>
</feature>
<reference evidence="4" key="1">
    <citation type="submission" date="2017-07" db="EMBL/GenBank/DDBJ databases">
        <authorList>
            <person name="Varghese N."/>
            <person name="Submissions S."/>
        </authorList>
    </citation>
    <scope>NUCLEOTIDE SEQUENCE [LARGE SCALE GENOMIC DNA]</scope>
    <source>
        <strain evidence="4">NLAE-zl-C134</strain>
    </source>
</reference>
<dbReference type="OrthoDB" id="2051435at2"/>
<feature type="domain" description="Mannosyl-glycoprotein endo-beta-N-acetylglucosamidase-like" evidence="2">
    <location>
        <begin position="140"/>
        <end position="270"/>
    </location>
</feature>
<accession>A0A315ZW57</accession>
<dbReference type="EMBL" id="UHJJ01000006">
    <property type="protein sequence ID" value="SUQ14483.1"/>
    <property type="molecule type" value="Genomic_DNA"/>
</dbReference>
<evidence type="ECO:0000313" key="3">
    <source>
        <dbReference type="EMBL" id="SUQ14483.1"/>
    </source>
</evidence>
<dbReference type="Proteomes" id="UP000254051">
    <property type="component" value="Unassembled WGS sequence"/>
</dbReference>
<keyword evidence="4" id="KW-1185">Reference proteome</keyword>